<evidence type="ECO:0000313" key="2">
    <source>
        <dbReference type="EMBL" id="CAE4659961.1"/>
    </source>
</evidence>
<organism evidence="2">
    <name type="scientific">Ditylum brightwellii</name>
    <dbReference type="NCBI Taxonomy" id="49249"/>
    <lineage>
        <taxon>Eukaryota</taxon>
        <taxon>Sar</taxon>
        <taxon>Stramenopiles</taxon>
        <taxon>Ochrophyta</taxon>
        <taxon>Bacillariophyta</taxon>
        <taxon>Mediophyceae</taxon>
        <taxon>Lithodesmiophycidae</taxon>
        <taxon>Lithodesmiales</taxon>
        <taxon>Lithodesmiaceae</taxon>
        <taxon>Ditylum</taxon>
    </lineage>
</organism>
<evidence type="ECO:0000259" key="1">
    <source>
        <dbReference type="Pfam" id="PF01814"/>
    </source>
</evidence>
<feature type="domain" description="Hemerythrin-like" evidence="1">
    <location>
        <begin position="54"/>
        <end position="167"/>
    </location>
</feature>
<dbReference type="InterPro" id="IPR012312">
    <property type="entry name" value="Hemerythrin-like"/>
</dbReference>
<dbReference type="AlphaFoldDB" id="A0A7S4VYX7"/>
<protein>
    <recommendedName>
        <fullName evidence="1">Hemerythrin-like domain-containing protein</fullName>
    </recommendedName>
</protein>
<dbReference type="Pfam" id="PF01814">
    <property type="entry name" value="Hemerythrin"/>
    <property type="match status" value="1"/>
</dbReference>
<sequence length="274" mass="31702">MASNEEKEYPFIPEGLTSAVYGPENPPKDWADAGFLIPHEALRFSMNKMLASAEALKDDYEKKESWKVLYFAEWYVEDFASMVHDHHFNEESIYFPWVATKAELPEKVLSKQHEDLVKMLEEMKSICISVKKKKGIKCADEIKKLKEKIPLFIDDMNEHLKEEEEGIPELLRANFTHEEEQVVVGKIIKSEGLGGTRRFLPTLLEAMDKWAKPSFKEIFLASIPPPIQKLLYDYYIPDYNDYVCPKRDAPTLSEKPKIVKVKCCKLPFCCNCVV</sequence>
<name>A0A7S4VYX7_9STRA</name>
<proteinExistence type="predicted"/>
<dbReference type="CDD" id="cd12108">
    <property type="entry name" value="Hr-like"/>
    <property type="match status" value="1"/>
</dbReference>
<gene>
    <name evidence="2" type="ORF">DBRI00130_LOCUS40677</name>
</gene>
<accession>A0A7S4VYX7</accession>
<reference evidence="2" key="1">
    <citation type="submission" date="2021-01" db="EMBL/GenBank/DDBJ databases">
        <authorList>
            <person name="Corre E."/>
            <person name="Pelletier E."/>
            <person name="Niang G."/>
            <person name="Scheremetjew M."/>
            <person name="Finn R."/>
            <person name="Kale V."/>
            <person name="Holt S."/>
            <person name="Cochrane G."/>
            <person name="Meng A."/>
            <person name="Brown T."/>
            <person name="Cohen L."/>
        </authorList>
    </citation>
    <scope>NUCLEOTIDE SEQUENCE</scope>
    <source>
        <strain evidence="2">GSO104</strain>
    </source>
</reference>
<dbReference type="Gene3D" id="1.20.120.520">
    <property type="entry name" value="nmb1532 protein domain like"/>
    <property type="match status" value="1"/>
</dbReference>
<dbReference type="EMBL" id="HBNS01056464">
    <property type="protein sequence ID" value="CAE4659961.1"/>
    <property type="molecule type" value="Transcribed_RNA"/>
</dbReference>